<evidence type="ECO:0000256" key="1">
    <source>
        <dbReference type="ARBA" id="ARBA00004418"/>
    </source>
</evidence>
<keyword evidence="3" id="KW-0813">Transport</keyword>
<accession>A0A2N4UNW6</accession>
<comment type="similarity">
    <text evidence="2">Belongs to the bacterial solute-binding protein 1 family.</text>
</comment>
<sequence length="416" mass="46923">MFCRILGLFFVCISSLNSQANQIEVLHWWSSDSEQLALNELRYELERQDIILHDAVVPGSGGDTATTVLQARAIAGNPPEMAQINGPEIKSWAKLGFLADLNNIAKKHKWRERLPKIAIDINTYQGYFVSAPINIHRVNWLWSNKTVFDQYNLTPPETWDAFFSVASTLKSQGVTALAVGNDPWQLAIIFEVMALGLHGSEYYRQLLIDFDIDIIMSEQTRTLFSTFRKLKPYINVKKSSAWNAITPSIISGEAAMQLQGDWVKGELTAKGLKPNKDYFCTAAPGTTNTFIYNMDSLVLFKLRSNKSDKIVTQLATTLVSSDFQSKFNQKKGSIPVLRDIDMSSFDDCSNISNQQFNYAEQHNTLLPSMSDSMAVSIPLQEAMLDLIMLYFNDDTITEEQAINQLVKIARSKIFEK</sequence>
<keyword evidence="9" id="KW-1185">Reference proteome</keyword>
<evidence type="ECO:0000256" key="7">
    <source>
        <dbReference type="SAM" id="SignalP"/>
    </source>
</evidence>
<dbReference type="Pfam" id="PF01547">
    <property type="entry name" value="SBP_bac_1"/>
    <property type="match status" value="1"/>
</dbReference>
<dbReference type="Gene3D" id="3.40.190.10">
    <property type="entry name" value="Periplasmic binding protein-like II"/>
    <property type="match status" value="2"/>
</dbReference>
<dbReference type="AlphaFoldDB" id="A0A2N4UNW6"/>
<dbReference type="EMBL" id="NPIB01000025">
    <property type="protein sequence ID" value="PLC56702.1"/>
    <property type="molecule type" value="Genomic_DNA"/>
</dbReference>
<dbReference type="InterPro" id="IPR050490">
    <property type="entry name" value="Bact_solute-bd_prot1"/>
</dbReference>
<evidence type="ECO:0000313" key="9">
    <source>
        <dbReference type="Proteomes" id="UP000234420"/>
    </source>
</evidence>
<dbReference type="Proteomes" id="UP000234420">
    <property type="component" value="Unassembled WGS sequence"/>
</dbReference>
<dbReference type="RefSeq" id="WP_101769786.1">
    <property type="nucleotide sequence ID" value="NZ_BPPU01000001.1"/>
</dbReference>
<evidence type="ECO:0000256" key="3">
    <source>
        <dbReference type="ARBA" id="ARBA00022448"/>
    </source>
</evidence>
<comment type="subcellular location">
    <subcellularLocation>
        <location evidence="1">Periplasm</location>
    </subcellularLocation>
</comment>
<feature type="signal peptide" evidence="7">
    <location>
        <begin position="1"/>
        <end position="20"/>
    </location>
</feature>
<evidence type="ECO:0000256" key="2">
    <source>
        <dbReference type="ARBA" id="ARBA00008520"/>
    </source>
</evidence>
<gene>
    <name evidence="8" type="ORF">CIK00_16635</name>
</gene>
<organism evidence="8 9">
    <name type="scientific">Photobacterium carnosum</name>
    <dbReference type="NCBI Taxonomy" id="2023717"/>
    <lineage>
        <taxon>Bacteria</taxon>
        <taxon>Pseudomonadati</taxon>
        <taxon>Pseudomonadota</taxon>
        <taxon>Gammaproteobacteria</taxon>
        <taxon>Vibrionales</taxon>
        <taxon>Vibrionaceae</taxon>
        <taxon>Photobacterium</taxon>
    </lineage>
</organism>
<protein>
    <recommendedName>
        <fullName evidence="6">Probable sugar-binding periplasmic protein</fullName>
    </recommendedName>
</protein>
<evidence type="ECO:0000256" key="5">
    <source>
        <dbReference type="ARBA" id="ARBA00049629"/>
    </source>
</evidence>
<name>A0A2N4UNW6_9GAMM</name>
<evidence type="ECO:0000313" key="8">
    <source>
        <dbReference type="EMBL" id="PLC56702.1"/>
    </source>
</evidence>
<evidence type="ECO:0000256" key="4">
    <source>
        <dbReference type="ARBA" id="ARBA00022729"/>
    </source>
</evidence>
<dbReference type="PANTHER" id="PTHR43649:SF28">
    <property type="entry name" value="BINDING PROTEIN COMPONENT OF ABC SUGAR TRANSPORTER-RELATED"/>
    <property type="match status" value="1"/>
</dbReference>
<reference evidence="8 9" key="1">
    <citation type="journal article" date="2018" name="Syst. Appl. Microbiol.">
        <title>Photobacterium carnosum sp. nov., isolated from spoiled modified atmosphere packaged poultry meat.</title>
        <authorList>
            <person name="Hilgarth M."/>
            <person name="Fuertes S."/>
            <person name="Ehrmann M."/>
            <person name="Vogel R.F."/>
        </authorList>
    </citation>
    <scope>NUCLEOTIDE SEQUENCE [LARGE SCALE GENOMIC DNA]</scope>
    <source>
        <strain evidence="8 9">TMW 2.2021</strain>
    </source>
</reference>
<comment type="function">
    <text evidence="5">Part of a binding-protein-dependent transport system for a sugar.</text>
</comment>
<feature type="chain" id="PRO_5014606825" description="Probable sugar-binding periplasmic protein" evidence="7">
    <location>
        <begin position="21"/>
        <end position="416"/>
    </location>
</feature>
<evidence type="ECO:0000256" key="6">
    <source>
        <dbReference type="ARBA" id="ARBA00049753"/>
    </source>
</evidence>
<comment type="caution">
    <text evidence="8">The sequence shown here is derived from an EMBL/GenBank/DDBJ whole genome shotgun (WGS) entry which is preliminary data.</text>
</comment>
<dbReference type="GO" id="GO:0042597">
    <property type="term" value="C:periplasmic space"/>
    <property type="evidence" value="ECO:0007669"/>
    <property type="project" value="UniProtKB-SubCell"/>
</dbReference>
<keyword evidence="4 7" id="KW-0732">Signal</keyword>
<dbReference type="PANTHER" id="PTHR43649">
    <property type="entry name" value="ARABINOSE-BINDING PROTEIN-RELATED"/>
    <property type="match status" value="1"/>
</dbReference>
<dbReference type="InterPro" id="IPR006059">
    <property type="entry name" value="SBP"/>
</dbReference>
<proteinExistence type="inferred from homology"/>
<dbReference type="SUPFAM" id="SSF53850">
    <property type="entry name" value="Periplasmic binding protein-like II"/>
    <property type="match status" value="1"/>
</dbReference>